<feature type="compositionally biased region" description="Low complexity" evidence="1">
    <location>
        <begin position="278"/>
        <end position="293"/>
    </location>
</feature>
<organism evidence="2">
    <name type="scientific">Alexandrium monilatum</name>
    <dbReference type="NCBI Taxonomy" id="311494"/>
    <lineage>
        <taxon>Eukaryota</taxon>
        <taxon>Sar</taxon>
        <taxon>Alveolata</taxon>
        <taxon>Dinophyceae</taxon>
        <taxon>Gonyaulacales</taxon>
        <taxon>Pyrocystaceae</taxon>
        <taxon>Alexandrium</taxon>
    </lineage>
</organism>
<dbReference type="AlphaFoldDB" id="A0A7S4PWS1"/>
<protein>
    <recommendedName>
        <fullName evidence="3">Zinc-ribbon domain-containing protein</fullName>
    </recommendedName>
</protein>
<gene>
    <name evidence="2" type="ORF">AMON00008_LOCUS4812</name>
</gene>
<dbReference type="EMBL" id="HBNR01007306">
    <property type="protein sequence ID" value="CAE4565193.1"/>
    <property type="molecule type" value="Transcribed_RNA"/>
</dbReference>
<sequence length="378" mass="40216">MLCRTPADESQPQLASRQSLVHVEAASTREGRFYESSVCEDEDVAARTKQLVESLFKDEADVWGRHEGLCCPVQAHCGYELPAAGSPGDPGLESSFDKMEGRAGVRARRRSSALPRRADVRGERAALGQGPWPADAARGGAPSPLPGPAPPPPAWGPEVTTVLLQPLPGVYSERVLLEEVNADGFKGALDFLHVPPPDKRAGSTGYGVINFRSPALAWQFKLRWDGRRLQNFRRSSPLCVRPAPLQGFEANCTHFAAMRPGTLRQRRPPSCGPPQNQDACAAAADTDAKSSSAVTDEERAAIAAVVARCRRSLITAGSDGDTTSRPGQPPPGCGGTAAAGSAALVPKFCPLCGQPVQPYFQFCPACGGELPFRMVNLI</sequence>
<accession>A0A7S4PWS1</accession>
<feature type="region of interest" description="Disordered" evidence="1">
    <location>
        <begin position="316"/>
        <end position="336"/>
    </location>
</feature>
<name>A0A7S4PWS1_9DINO</name>
<proteinExistence type="predicted"/>
<feature type="region of interest" description="Disordered" evidence="1">
    <location>
        <begin position="263"/>
        <end position="294"/>
    </location>
</feature>
<evidence type="ECO:0000256" key="1">
    <source>
        <dbReference type="SAM" id="MobiDB-lite"/>
    </source>
</evidence>
<feature type="region of interest" description="Disordered" evidence="1">
    <location>
        <begin position="101"/>
        <end position="150"/>
    </location>
</feature>
<reference evidence="2" key="1">
    <citation type="submission" date="2021-01" db="EMBL/GenBank/DDBJ databases">
        <authorList>
            <person name="Corre E."/>
            <person name="Pelletier E."/>
            <person name="Niang G."/>
            <person name="Scheremetjew M."/>
            <person name="Finn R."/>
            <person name="Kale V."/>
            <person name="Holt S."/>
            <person name="Cochrane G."/>
            <person name="Meng A."/>
            <person name="Brown T."/>
            <person name="Cohen L."/>
        </authorList>
    </citation>
    <scope>NUCLEOTIDE SEQUENCE</scope>
    <source>
        <strain evidence="2">CCMP3105</strain>
    </source>
</reference>
<evidence type="ECO:0000313" key="2">
    <source>
        <dbReference type="EMBL" id="CAE4565193.1"/>
    </source>
</evidence>
<evidence type="ECO:0008006" key="3">
    <source>
        <dbReference type="Google" id="ProtNLM"/>
    </source>
</evidence>